<evidence type="ECO:0000313" key="2">
    <source>
        <dbReference type="Proteomes" id="UP000554286"/>
    </source>
</evidence>
<comment type="caution">
    <text evidence="1">The sequence shown here is derived from an EMBL/GenBank/DDBJ whole genome shotgun (WGS) entry which is preliminary data.</text>
</comment>
<proteinExistence type="predicted"/>
<sequence>MDDPTLPLTGLSPVLNKDIVARLDGGTIS</sequence>
<dbReference type="Proteomes" id="UP000554286">
    <property type="component" value="Unassembled WGS sequence"/>
</dbReference>
<organism evidence="1 2">
    <name type="scientific">Roseospira visakhapatnamensis</name>
    <dbReference type="NCBI Taxonomy" id="390880"/>
    <lineage>
        <taxon>Bacteria</taxon>
        <taxon>Pseudomonadati</taxon>
        <taxon>Pseudomonadota</taxon>
        <taxon>Alphaproteobacteria</taxon>
        <taxon>Rhodospirillales</taxon>
        <taxon>Rhodospirillaceae</taxon>
        <taxon>Roseospira</taxon>
    </lineage>
</organism>
<protein>
    <submittedName>
        <fullName evidence="1">Uncharacterized protein</fullName>
    </submittedName>
</protein>
<accession>A0A7W6RGS4</accession>
<reference evidence="1 2" key="1">
    <citation type="submission" date="2020-08" db="EMBL/GenBank/DDBJ databases">
        <title>Genome sequencing of Purple Non-Sulfur Bacteria from various extreme environments.</title>
        <authorList>
            <person name="Mayer M."/>
        </authorList>
    </citation>
    <scope>NUCLEOTIDE SEQUENCE [LARGE SCALE GENOMIC DNA]</scope>
    <source>
        <strain evidence="1 2">JA131</strain>
    </source>
</reference>
<dbReference type="AlphaFoldDB" id="A0A7W6RGS4"/>
<dbReference type="EMBL" id="JACIGK010000044">
    <property type="protein sequence ID" value="MBB4268032.1"/>
    <property type="molecule type" value="Genomic_DNA"/>
</dbReference>
<gene>
    <name evidence="1" type="ORF">GGD89_003686</name>
</gene>
<keyword evidence="2" id="KW-1185">Reference proteome</keyword>
<name>A0A7W6RGS4_9PROT</name>
<evidence type="ECO:0000313" key="1">
    <source>
        <dbReference type="EMBL" id="MBB4268032.1"/>
    </source>
</evidence>